<dbReference type="AlphaFoldDB" id="A0A8H4VSP9"/>
<dbReference type="Pfam" id="PF11017">
    <property type="entry name" value="DUF2855"/>
    <property type="match status" value="1"/>
</dbReference>
<sequence length="444" mass="50094">MFDTEENVTLASPRLSSGLDPNKPVLVTSAKPVHCPANHVLIKVDRFGFSANNVTYQALGEHPHFRYFDFHPAPISQDRSVSSQTHGLVPVWGFGIIVKSTHPKIDEGERVYGYFAPTRYLLLPVSPADVNKTSFYVPRPHLPADRRPYNQILRCRADPHYISSPQAEDMTMLYRPLYWTAFWCEDWLHSTNYRGGATRILVSSASSKTAFCFAHRVRKRIAAGEISSTTQIIGLTSKKNIQFTKNLNLYHHVLDYDSFTTSGLLGSSSSSSSSGNDSQSNNDRWLYIDVAGNPDLNHTIAAHFDDRLADTPTLVTTVSLGMTNLSPAASEASSIKWDEQSFKNGAESKRATERKVEQFFMPEWLEVRKDQLPISEIFSRQNQAWKELMTDGAQWVRLQRVYGAERVKKAYEALTREGLGPDCGLVWSLWDEDKVSNNIIQSRL</sequence>
<dbReference type="InterPro" id="IPR021276">
    <property type="entry name" value="DUF2855"/>
</dbReference>
<name>A0A8H4VSP9_9AGAR</name>
<gene>
    <name evidence="1" type="ORF">D9613_009827</name>
</gene>
<organism evidence="1 2">
    <name type="scientific">Agrocybe pediades</name>
    <dbReference type="NCBI Taxonomy" id="84607"/>
    <lineage>
        <taxon>Eukaryota</taxon>
        <taxon>Fungi</taxon>
        <taxon>Dikarya</taxon>
        <taxon>Basidiomycota</taxon>
        <taxon>Agaricomycotina</taxon>
        <taxon>Agaricomycetes</taxon>
        <taxon>Agaricomycetidae</taxon>
        <taxon>Agaricales</taxon>
        <taxon>Agaricineae</taxon>
        <taxon>Strophariaceae</taxon>
        <taxon>Agrocybe</taxon>
    </lineage>
</organism>
<evidence type="ECO:0000313" key="2">
    <source>
        <dbReference type="Proteomes" id="UP000521872"/>
    </source>
</evidence>
<reference evidence="1 2" key="1">
    <citation type="submission" date="2019-12" db="EMBL/GenBank/DDBJ databases">
        <authorList>
            <person name="Floudas D."/>
            <person name="Bentzer J."/>
            <person name="Ahren D."/>
            <person name="Johansson T."/>
            <person name="Persson P."/>
            <person name="Tunlid A."/>
        </authorList>
    </citation>
    <scope>NUCLEOTIDE SEQUENCE [LARGE SCALE GENOMIC DNA]</scope>
    <source>
        <strain evidence="1 2">CBS 102.39</strain>
    </source>
</reference>
<accession>A0A8H4VSP9</accession>
<keyword evidence="2" id="KW-1185">Reference proteome</keyword>
<dbReference type="EMBL" id="JAACJL010000017">
    <property type="protein sequence ID" value="KAF4618915.1"/>
    <property type="molecule type" value="Genomic_DNA"/>
</dbReference>
<protein>
    <submittedName>
        <fullName evidence="1">Uncharacterized protein</fullName>
    </submittedName>
</protein>
<evidence type="ECO:0000313" key="1">
    <source>
        <dbReference type="EMBL" id="KAF4618915.1"/>
    </source>
</evidence>
<proteinExistence type="predicted"/>
<dbReference type="Proteomes" id="UP000521872">
    <property type="component" value="Unassembled WGS sequence"/>
</dbReference>
<comment type="caution">
    <text evidence="1">The sequence shown here is derived from an EMBL/GenBank/DDBJ whole genome shotgun (WGS) entry which is preliminary data.</text>
</comment>